<dbReference type="Gene3D" id="2.60.40.1240">
    <property type="match status" value="1"/>
</dbReference>
<reference evidence="4 5" key="1">
    <citation type="journal article" date="2023" name="Virus Evol.">
        <title>Computational host range prediction-The good, the bad, and the ugly.</title>
        <authorList>
            <person name="Howell A.A."/>
            <person name="Versoza C.J."/>
            <person name="Pfeifer S.P."/>
        </authorList>
    </citation>
    <scope>NUCLEOTIDE SEQUENCE [LARGE SCALE GENOMIC DNA]</scope>
    <source>
        <strain evidence="4 5">1610/1b</strain>
    </source>
</reference>
<name>A0ABZ2U1F7_9ACTN</name>
<dbReference type="Proteomes" id="UP001479933">
    <property type="component" value="Chromosome"/>
</dbReference>
<keyword evidence="1" id="KW-0732">Signal</keyword>
<evidence type="ECO:0000313" key="4">
    <source>
        <dbReference type="EMBL" id="WYY07448.1"/>
    </source>
</evidence>
<feature type="compositionally biased region" description="Low complexity" evidence="2">
    <location>
        <begin position="93"/>
        <end position="114"/>
    </location>
</feature>
<feature type="region of interest" description="Disordered" evidence="2">
    <location>
        <begin position="1"/>
        <end position="62"/>
    </location>
</feature>
<feature type="compositionally biased region" description="Pro residues" evidence="2">
    <location>
        <begin position="1"/>
        <end position="11"/>
    </location>
</feature>
<organism evidence="4 5">
    <name type="scientific">Gordonia hydrophobica</name>
    <dbReference type="NCBI Taxonomy" id="40516"/>
    <lineage>
        <taxon>Bacteria</taxon>
        <taxon>Bacillati</taxon>
        <taxon>Actinomycetota</taxon>
        <taxon>Actinomycetes</taxon>
        <taxon>Mycobacteriales</taxon>
        <taxon>Gordoniaceae</taxon>
        <taxon>Gordonia</taxon>
    </lineage>
</organism>
<feature type="compositionally biased region" description="Low complexity" evidence="2">
    <location>
        <begin position="30"/>
        <end position="42"/>
    </location>
</feature>
<sequence>MTNPPPVPPHDPNQNPGQGYPDQPVANGSYPAPGYGYQGPPAANVPYQVSGQGYQPAMPPAKKRKKWPFVVGAIVLLIVLGAALSGNDEDSSSESANSGTNTSTSDSTATPATGDSKDAATAPGLNTAVRDGKFEFTVTDVATGLSSVGDNPYLKQEAQGQFVVVTIEVENIGDKPQSFSPSAQKLVDNKDRTFESDTTAQIALGGSDIPVWDNINPGNSVNVKLVFDMPKNATPASIELHDSLFSNGAKVSLK</sequence>
<keyword evidence="5" id="KW-1185">Reference proteome</keyword>
<dbReference type="EMBL" id="CP136137">
    <property type="protein sequence ID" value="WYY07448.1"/>
    <property type="molecule type" value="Genomic_DNA"/>
</dbReference>
<feature type="domain" description="DUF4352" evidence="3">
    <location>
        <begin position="124"/>
        <end position="249"/>
    </location>
</feature>
<accession>A0ABZ2U1F7</accession>
<evidence type="ECO:0000313" key="5">
    <source>
        <dbReference type="Proteomes" id="UP001479933"/>
    </source>
</evidence>
<evidence type="ECO:0000256" key="2">
    <source>
        <dbReference type="SAM" id="MobiDB-lite"/>
    </source>
</evidence>
<dbReference type="Pfam" id="PF11611">
    <property type="entry name" value="DUF4352"/>
    <property type="match status" value="1"/>
</dbReference>
<dbReference type="InterPro" id="IPR029050">
    <property type="entry name" value="Immunoprotect_excell_Ig-like"/>
</dbReference>
<proteinExistence type="predicted"/>
<evidence type="ECO:0000256" key="1">
    <source>
        <dbReference type="ARBA" id="ARBA00022729"/>
    </source>
</evidence>
<dbReference type="InterPro" id="IPR029051">
    <property type="entry name" value="DUF4352"/>
</dbReference>
<feature type="region of interest" description="Disordered" evidence="2">
    <location>
        <begin position="86"/>
        <end position="124"/>
    </location>
</feature>
<dbReference type="RefSeq" id="WP_066169470.1">
    <property type="nucleotide sequence ID" value="NZ_CP136137.1"/>
</dbReference>
<evidence type="ECO:0000259" key="3">
    <source>
        <dbReference type="Pfam" id="PF11611"/>
    </source>
</evidence>
<protein>
    <submittedName>
        <fullName evidence="4">DUF4352 domain-containing protein</fullName>
    </submittedName>
</protein>
<gene>
    <name evidence="4" type="ORF">RVF87_21080</name>
</gene>